<dbReference type="Proteomes" id="UP000203853">
    <property type="component" value="Segment"/>
</dbReference>
<organism evidence="1 2">
    <name type="scientific">Tsukamurella phage TIN2</name>
    <dbReference type="NCBI Taxonomy" id="1636545"/>
    <lineage>
        <taxon>Viruses</taxon>
        <taxon>Duplodnaviria</taxon>
        <taxon>Heunggongvirae</taxon>
        <taxon>Uroviricota</taxon>
        <taxon>Caudoviricetes</taxon>
        <taxon>Tinduovirus</taxon>
        <taxon>Tinduovirus TIN2</taxon>
    </lineage>
</organism>
<protein>
    <submittedName>
        <fullName evidence="1">Uncharacterized protein</fullName>
    </submittedName>
</protein>
<proteinExistence type="predicted"/>
<sequence length="109" mass="12186">MQNCLKCANPTERPCRGLCPECYGVEKRAGTLANWPIQERPKGNPDEHDPIAIEIALKKLGDYHLKDPHDRAKIAQMVNDGEVTKKDALLILHCSGTTLRRLRERVGAS</sequence>
<dbReference type="RefSeq" id="YP_009204512.1">
    <property type="nucleotide sequence ID" value="NC_028865.1"/>
</dbReference>
<dbReference type="EMBL" id="KR011062">
    <property type="protein sequence ID" value="AKJ71767.1"/>
    <property type="molecule type" value="Genomic_DNA"/>
</dbReference>
<name>A0A0K0N5T1_9CAUD</name>
<gene>
    <name evidence="1" type="ORF">TIN2_77</name>
</gene>
<evidence type="ECO:0000313" key="1">
    <source>
        <dbReference type="EMBL" id="AKJ71767.1"/>
    </source>
</evidence>
<reference evidence="1 2" key="1">
    <citation type="journal article" date="2015" name="Appl. Environ. Microbiol.">
        <title>Three of a Kind: Genetically Similar Tsukamurella Phages TIN2, TIN3, and TIN4.</title>
        <authorList>
            <person name="Dyson Z.A."/>
            <person name="Tucci J."/>
            <person name="Seviour R.J."/>
            <person name="Petrovski S."/>
        </authorList>
    </citation>
    <scope>NUCLEOTIDE SEQUENCE [LARGE SCALE GENOMIC DNA]</scope>
</reference>
<accession>A0A0K0N5T1</accession>
<evidence type="ECO:0000313" key="2">
    <source>
        <dbReference type="Proteomes" id="UP000203853"/>
    </source>
</evidence>
<dbReference type="GeneID" id="26631038"/>
<dbReference type="KEGG" id="vg:26631038"/>
<keyword evidence="2" id="KW-1185">Reference proteome</keyword>